<dbReference type="AlphaFoldDB" id="A0A9D4RJ21"/>
<reference evidence="1" key="2">
    <citation type="submission" date="2020-11" db="EMBL/GenBank/DDBJ databases">
        <authorList>
            <person name="McCartney M.A."/>
            <person name="Auch B."/>
            <person name="Kono T."/>
            <person name="Mallez S."/>
            <person name="Becker A."/>
            <person name="Gohl D.M."/>
            <person name="Silverstein K.A.T."/>
            <person name="Koren S."/>
            <person name="Bechman K.B."/>
            <person name="Herman A."/>
            <person name="Abrahante J.E."/>
            <person name="Garbe J."/>
        </authorList>
    </citation>
    <scope>NUCLEOTIDE SEQUENCE</scope>
    <source>
        <strain evidence="1">Duluth1</strain>
        <tissue evidence="1">Whole animal</tissue>
    </source>
</reference>
<reference evidence="1" key="1">
    <citation type="journal article" date="2019" name="bioRxiv">
        <title>The Genome of the Zebra Mussel, Dreissena polymorpha: A Resource for Invasive Species Research.</title>
        <authorList>
            <person name="McCartney M.A."/>
            <person name="Auch B."/>
            <person name="Kono T."/>
            <person name="Mallez S."/>
            <person name="Zhang Y."/>
            <person name="Obille A."/>
            <person name="Becker A."/>
            <person name="Abrahante J.E."/>
            <person name="Garbe J."/>
            <person name="Badalamenti J.P."/>
            <person name="Herman A."/>
            <person name="Mangelson H."/>
            <person name="Liachko I."/>
            <person name="Sullivan S."/>
            <person name="Sone E.D."/>
            <person name="Koren S."/>
            <person name="Silverstein K.A.T."/>
            <person name="Beckman K.B."/>
            <person name="Gohl D.M."/>
        </authorList>
    </citation>
    <scope>NUCLEOTIDE SEQUENCE</scope>
    <source>
        <strain evidence="1">Duluth1</strain>
        <tissue evidence="1">Whole animal</tissue>
    </source>
</reference>
<gene>
    <name evidence="1" type="ORF">DPMN_033316</name>
</gene>
<evidence type="ECO:0000313" key="2">
    <source>
        <dbReference type="Proteomes" id="UP000828390"/>
    </source>
</evidence>
<proteinExistence type="predicted"/>
<comment type="caution">
    <text evidence="1">The sequence shown here is derived from an EMBL/GenBank/DDBJ whole genome shotgun (WGS) entry which is preliminary data.</text>
</comment>
<accession>A0A9D4RJ21</accession>
<name>A0A9D4RJ21_DREPO</name>
<keyword evidence="2" id="KW-1185">Reference proteome</keyword>
<protein>
    <submittedName>
        <fullName evidence="1">Uncharacterized protein</fullName>
    </submittedName>
</protein>
<dbReference type="Proteomes" id="UP000828390">
    <property type="component" value="Unassembled WGS sequence"/>
</dbReference>
<sequence>MDVSRNACSTCWIRSFQFERLVRPNLSTSIIQLLLSNIDAETEVEFTKALLLEVLM</sequence>
<organism evidence="1 2">
    <name type="scientific">Dreissena polymorpha</name>
    <name type="common">Zebra mussel</name>
    <name type="synonym">Mytilus polymorpha</name>
    <dbReference type="NCBI Taxonomy" id="45954"/>
    <lineage>
        <taxon>Eukaryota</taxon>
        <taxon>Metazoa</taxon>
        <taxon>Spiralia</taxon>
        <taxon>Lophotrochozoa</taxon>
        <taxon>Mollusca</taxon>
        <taxon>Bivalvia</taxon>
        <taxon>Autobranchia</taxon>
        <taxon>Heteroconchia</taxon>
        <taxon>Euheterodonta</taxon>
        <taxon>Imparidentia</taxon>
        <taxon>Neoheterodontei</taxon>
        <taxon>Myida</taxon>
        <taxon>Dreissenoidea</taxon>
        <taxon>Dreissenidae</taxon>
        <taxon>Dreissena</taxon>
    </lineage>
</organism>
<evidence type="ECO:0000313" key="1">
    <source>
        <dbReference type="EMBL" id="KAH3870134.1"/>
    </source>
</evidence>
<dbReference type="EMBL" id="JAIWYP010000002">
    <property type="protein sequence ID" value="KAH3870134.1"/>
    <property type="molecule type" value="Genomic_DNA"/>
</dbReference>